<sequence>NIIKPLAIRPVNNFIGSYSKDYSCYTTSILHSTNPRHVSMLTLHQPNELLTTQGLQEEIRMTKFPRTVEYPCLPKQPLTDRQAFIRRTLSNDGEILFEKDAKAGAFRLRLSASVEPSTLPRTSADRKTTLSSSVIGVKPFSSETSGQNDEPVRKDKGSTISLQFCDQWSNETGEAPWHDNGTFECFQDMASSGHSSGIQMTPCTLEMNGHKAEFDIMIRKKDDELYRLRHMMERNEEAIIRVYQEKENKWHELFTKLQLQIRSNVTNENRLLNQVQRLKCQSEDLETRLRGEEYQKRTLQSRCHELENRLYSLECDRKLNLNKNMATKVKSSNPDLIEELHFLRKEVDERVQTGVQGINGVVANAAVGHVIEQLLQKEQETDQNGLDQKFNFGDKIRSGRDAHTFYP</sequence>
<organism evidence="2 3">
    <name type="scientific">Romanomermis culicivorax</name>
    <name type="common">Nematode worm</name>
    <dbReference type="NCBI Taxonomy" id="13658"/>
    <lineage>
        <taxon>Eukaryota</taxon>
        <taxon>Metazoa</taxon>
        <taxon>Ecdysozoa</taxon>
        <taxon>Nematoda</taxon>
        <taxon>Enoplea</taxon>
        <taxon>Dorylaimia</taxon>
        <taxon>Mermithida</taxon>
        <taxon>Mermithoidea</taxon>
        <taxon>Mermithidae</taxon>
        <taxon>Romanomermis</taxon>
    </lineage>
</organism>
<dbReference type="WBParaSite" id="nRc.2.0.1.t47503-RA">
    <property type="protein sequence ID" value="nRc.2.0.1.t47503-RA"/>
    <property type="gene ID" value="nRc.2.0.1.g47503"/>
</dbReference>
<dbReference type="Proteomes" id="UP000887565">
    <property type="component" value="Unplaced"/>
</dbReference>
<feature type="coiled-coil region" evidence="1">
    <location>
        <begin position="268"/>
        <end position="316"/>
    </location>
</feature>
<evidence type="ECO:0000313" key="2">
    <source>
        <dbReference type="Proteomes" id="UP000887565"/>
    </source>
</evidence>
<dbReference type="AlphaFoldDB" id="A0A915LAW2"/>
<evidence type="ECO:0000313" key="3">
    <source>
        <dbReference type="WBParaSite" id="nRc.2.0.1.t47503-RA"/>
    </source>
</evidence>
<name>A0A915LAW2_ROMCU</name>
<evidence type="ECO:0000256" key="1">
    <source>
        <dbReference type="SAM" id="Coils"/>
    </source>
</evidence>
<keyword evidence="2" id="KW-1185">Reference proteome</keyword>
<proteinExistence type="predicted"/>
<accession>A0A915LAW2</accession>
<protein>
    <submittedName>
        <fullName evidence="3">Uncharacterized protein</fullName>
    </submittedName>
</protein>
<keyword evidence="1" id="KW-0175">Coiled coil</keyword>
<reference evidence="3" key="1">
    <citation type="submission" date="2022-11" db="UniProtKB">
        <authorList>
            <consortium name="WormBaseParasite"/>
        </authorList>
    </citation>
    <scope>IDENTIFICATION</scope>
</reference>